<dbReference type="SUPFAM" id="SSF81901">
    <property type="entry name" value="HCP-like"/>
    <property type="match status" value="1"/>
</dbReference>
<name>A0A540W9W1_9ACTN</name>
<dbReference type="RefSeq" id="WP_141636274.1">
    <property type="nucleotide sequence ID" value="NZ_VIGB01000003.1"/>
</dbReference>
<organism evidence="1 2">
    <name type="scientific">Kitasatospora acidiphila</name>
    <dbReference type="NCBI Taxonomy" id="2567942"/>
    <lineage>
        <taxon>Bacteria</taxon>
        <taxon>Bacillati</taxon>
        <taxon>Actinomycetota</taxon>
        <taxon>Actinomycetes</taxon>
        <taxon>Kitasatosporales</taxon>
        <taxon>Streptomycetaceae</taxon>
        <taxon>Kitasatospora</taxon>
    </lineage>
</organism>
<dbReference type="Gene3D" id="1.25.40.10">
    <property type="entry name" value="Tetratricopeptide repeat domain"/>
    <property type="match status" value="1"/>
</dbReference>
<comment type="caution">
    <text evidence="1">The sequence shown here is derived from an EMBL/GenBank/DDBJ whole genome shotgun (WGS) entry which is preliminary data.</text>
</comment>
<keyword evidence="1" id="KW-0378">Hydrolase</keyword>
<protein>
    <submittedName>
        <fullName evidence="1">Serine protease</fullName>
    </submittedName>
</protein>
<dbReference type="OrthoDB" id="135105at2"/>
<dbReference type="GO" id="GO:0008233">
    <property type="term" value="F:peptidase activity"/>
    <property type="evidence" value="ECO:0007669"/>
    <property type="project" value="UniProtKB-KW"/>
</dbReference>
<gene>
    <name evidence="1" type="ORF">E6W39_30805</name>
</gene>
<dbReference type="AlphaFoldDB" id="A0A540W9W1"/>
<dbReference type="GO" id="GO:0006508">
    <property type="term" value="P:proteolysis"/>
    <property type="evidence" value="ECO:0007669"/>
    <property type="project" value="UniProtKB-KW"/>
</dbReference>
<dbReference type="InterPro" id="IPR011990">
    <property type="entry name" value="TPR-like_helical_dom_sf"/>
</dbReference>
<evidence type="ECO:0000313" key="1">
    <source>
        <dbReference type="EMBL" id="TQF05820.1"/>
    </source>
</evidence>
<dbReference type="Proteomes" id="UP000319103">
    <property type="component" value="Unassembled WGS sequence"/>
</dbReference>
<dbReference type="SUPFAM" id="SSF50494">
    <property type="entry name" value="Trypsin-like serine proteases"/>
    <property type="match status" value="1"/>
</dbReference>
<proteinExistence type="predicted"/>
<dbReference type="InterPro" id="IPR009003">
    <property type="entry name" value="Peptidase_S1_PA"/>
</dbReference>
<accession>A0A540W9W1</accession>
<evidence type="ECO:0000313" key="2">
    <source>
        <dbReference type="Proteomes" id="UP000319103"/>
    </source>
</evidence>
<dbReference type="EMBL" id="VIGB01000003">
    <property type="protein sequence ID" value="TQF05820.1"/>
    <property type="molecule type" value="Genomic_DNA"/>
</dbReference>
<keyword evidence="1" id="KW-0645">Protease</keyword>
<keyword evidence="2" id="KW-1185">Reference proteome</keyword>
<sequence length="1037" mass="111369">MSVLSKHRIVFVHAARQGSGYLLTRRLILTSAHVVVGDQVSVAVPGQTGLHPCSVVWRRLDDQCDGALLLSSTDLIEAGEHLAQMAWGTTDDLSAVPGCEAVGFPAVARNSQALPDTEQLVGTLKPGSSILRGRYVLDSAHSSPPSTATGSPWAGMSGAAVFARSALVGVVSGDPTNWAHGRVEAVPASSLLADPAFVQLLTEHAGTPPVLASIHAEQSDAAGSSFVRMAVSDSVARDFGMHPLAEIESLPTQLPYIPRLIDSELDRKLAAIAPTGGLLIATGDSAAGKSRSMFEAMKRLFPAHQVYIPEPDADLRQLIPLLSRGTAGSAVLWLDEIHLFLRPDGLTSTTLAGLQQARVVVLGTLRSEYVDFLSQPPDVDNGGRQIAGGTSSAWLILRRAATIEIKRQWEDPEREAAAALSDPRVREALRADRAHGLAEYLASGPQVLQRWKRAVRAGGHPRGAALVAASIDLARTGLDVASPADSIERLHEHYLDAYGGPALRPEPLQKAWEWASAIVLGVTSPLIPATGQRWRPFDYLVSDVARNNDPKTIPDLVWHEALSLVDEKRRDVVMLVAQAARRYDIAATLWRTEATQGNPDGMINLGAMLVRLGQTDEAAQWFEKAADCGDPMGAHNAGVLAQENGELESAQAWFQRAIDAGLEQSRAPLGLVLERLGDEDGAAAQWRIGSEHGDAASAFSYSHWLRSKWESDEALAALRVAADAGLPIAMLSYAGTLLIRQDPESANDYLVRAYDLAVREARLGDAVQAGIAGLIANAIQDTDGATHWWELAQADGYSAPWQIIHGHEGALGLSRIAIDDTTLAKLGPEEVQLLMSTLWAGDCFDCGFPLGESIPALQVTDDYTGGRANLYHLAVCRYPRWNDSALQEFTRNAGLNWRSHSAAVPDHDGVLRPALIVNPRLEQSSLTLDGDTWRMVGSADPWNHALSSGAAPLWKAQIPTVAPDRLAVHFSSTEIAVRYAVEVWSAGLTPMLRALIQQQAGFLLIMTSGLGPDEDGVEAVRMAIESFDAVQVWVPLE</sequence>
<reference evidence="1 2" key="1">
    <citation type="submission" date="2019-06" db="EMBL/GenBank/DDBJ databases">
        <title>Description of Kitasatospora acidophila sp. nov. isolated from pine grove soil, and reclassification of Streptomyces novaecaesareae to Kitasatospora novaeceasareae comb. nov.</title>
        <authorList>
            <person name="Kim M.J."/>
        </authorList>
    </citation>
    <scope>NUCLEOTIDE SEQUENCE [LARGE SCALE GENOMIC DNA]</scope>
    <source>
        <strain evidence="1 2">MMS16-CNU292</strain>
    </source>
</reference>